<reference evidence="12" key="1">
    <citation type="submission" date="2018-12" db="EMBL/GenBank/DDBJ databases">
        <title>Tengunoibacter tsumagoiensis gen. nov., sp. nov., Dictyobacter kobayashii sp. nov., D. alpinus sp. nov., and D. joshuensis sp. nov. and description of Dictyobacteraceae fam. nov. within the order Ktedonobacterales isolated from Tengu-no-mugimeshi.</title>
        <authorList>
            <person name="Wang C.M."/>
            <person name="Zheng Y."/>
            <person name="Sakai Y."/>
            <person name="Toyoda A."/>
            <person name="Minakuchi Y."/>
            <person name="Abe K."/>
            <person name="Yokota A."/>
            <person name="Yabe S."/>
        </authorList>
    </citation>
    <scope>NUCLEOTIDE SEQUENCE [LARGE SCALE GENOMIC DNA]</scope>
    <source>
        <strain evidence="12">Uno16</strain>
    </source>
</reference>
<evidence type="ECO:0000256" key="6">
    <source>
        <dbReference type="ARBA" id="ARBA00022840"/>
    </source>
</evidence>
<evidence type="ECO:0000313" key="12">
    <source>
        <dbReference type="Proteomes" id="UP000287171"/>
    </source>
</evidence>
<evidence type="ECO:0000256" key="5">
    <source>
        <dbReference type="ARBA" id="ARBA00022777"/>
    </source>
</evidence>
<dbReference type="GO" id="GO:0008654">
    <property type="term" value="P:phospholipid biosynthetic process"/>
    <property type="evidence" value="ECO:0007669"/>
    <property type="project" value="UniProtKB-KW"/>
</dbReference>
<dbReference type="Pfam" id="PF19279">
    <property type="entry name" value="YegS_C"/>
    <property type="match status" value="1"/>
</dbReference>
<dbReference type="InterPro" id="IPR045540">
    <property type="entry name" value="YegS/DAGK_C"/>
</dbReference>
<keyword evidence="12" id="KW-1185">Reference proteome</keyword>
<keyword evidence="5 11" id="KW-0418">Kinase</keyword>
<gene>
    <name evidence="11" type="ORF">KDA_26540</name>
</gene>
<comment type="cofactor">
    <cofactor evidence="1">
        <name>Mg(2+)</name>
        <dbReference type="ChEBI" id="CHEBI:18420"/>
    </cofactor>
</comment>
<evidence type="ECO:0000256" key="8">
    <source>
        <dbReference type="ARBA" id="ARBA00023264"/>
    </source>
</evidence>
<dbReference type="Gene3D" id="2.60.200.40">
    <property type="match status" value="1"/>
</dbReference>
<dbReference type="EMBL" id="BIFT01000001">
    <property type="protein sequence ID" value="GCE27170.1"/>
    <property type="molecule type" value="Genomic_DNA"/>
</dbReference>
<feature type="region of interest" description="Disordered" evidence="9">
    <location>
        <begin position="305"/>
        <end position="336"/>
    </location>
</feature>
<dbReference type="InterPro" id="IPR001206">
    <property type="entry name" value="Diacylglycerol_kinase_cat_dom"/>
</dbReference>
<dbReference type="Gene3D" id="3.40.50.10330">
    <property type="entry name" value="Probable inorganic polyphosphate/atp-NAD kinase, domain 1"/>
    <property type="match status" value="1"/>
</dbReference>
<dbReference type="GO" id="GO:0016301">
    <property type="term" value="F:kinase activity"/>
    <property type="evidence" value="ECO:0007669"/>
    <property type="project" value="UniProtKB-KW"/>
</dbReference>
<dbReference type="InterPro" id="IPR017438">
    <property type="entry name" value="ATP-NAD_kinase_N"/>
</dbReference>
<dbReference type="GO" id="GO:0005524">
    <property type="term" value="F:ATP binding"/>
    <property type="evidence" value="ECO:0007669"/>
    <property type="project" value="UniProtKB-KW"/>
</dbReference>
<comment type="caution">
    <text evidence="11">The sequence shown here is derived from an EMBL/GenBank/DDBJ whole genome shotgun (WGS) entry which is preliminary data.</text>
</comment>
<evidence type="ECO:0000256" key="7">
    <source>
        <dbReference type="ARBA" id="ARBA00023209"/>
    </source>
</evidence>
<dbReference type="AlphaFoldDB" id="A0A402B788"/>
<name>A0A402B788_9CHLR</name>
<keyword evidence="3" id="KW-0808">Transferase</keyword>
<dbReference type="SMART" id="SM00046">
    <property type="entry name" value="DAGKc"/>
    <property type="match status" value="1"/>
</dbReference>
<accession>A0A402B788</accession>
<feature type="domain" description="DAGKc" evidence="10">
    <location>
        <begin position="1"/>
        <end position="135"/>
    </location>
</feature>
<evidence type="ECO:0000259" key="10">
    <source>
        <dbReference type="PROSITE" id="PS50146"/>
    </source>
</evidence>
<dbReference type="PROSITE" id="PS50146">
    <property type="entry name" value="DAGK"/>
    <property type="match status" value="1"/>
</dbReference>
<evidence type="ECO:0000256" key="3">
    <source>
        <dbReference type="ARBA" id="ARBA00022679"/>
    </source>
</evidence>
<evidence type="ECO:0000256" key="1">
    <source>
        <dbReference type="ARBA" id="ARBA00001946"/>
    </source>
</evidence>
<keyword evidence="8" id="KW-1208">Phospholipid metabolism</keyword>
<evidence type="ECO:0000313" key="11">
    <source>
        <dbReference type="EMBL" id="GCE27170.1"/>
    </source>
</evidence>
<comment type="similarity">
    <text evidence="2">Belongs to the diacylglycerol/lipid kinase family.</text>
</comment>
<dbReference type="PANTHER" id="PTHR12358:SF54">
    <property type="entry name" value="SPHINGOSINE KINASE RELATED PROTEIN"/>
    <property type="match status" value="1"/>
</dbReference>
<dbReference type="PANTHER" id="PTHR12358">
    <property type="entry name" value="SPHINGOSINE KINASE"/>
    <property type="match status" value="1"/>
</dbReference>
<sequence length="336" mass="36596">MRTVLILNPTSGESALAENHTTLDDTKELILASLRTHNIEPTVQYTTVEDPGTGLARQAAADGAEIVIAAGGDGTLHAVATGLIGTKSTLGILPMGTMNNIARSLKIPEEIEKACEIIAKGSNSRIDVGKVNDQIFLEVSGVGLEAAIFPAAEEFKSKGIVSTARGIAQGLYTLFTFKPTRFTVTFDHKKRRHVHAIQISVCNSPYYGARLQFAPNAVMDDGLLDVLIYRRFSKFNYIRHAISISQGKRDLSQKISRRKVKAITVEAENPVEIHADGVPAGHTPATIVIEAGVLQVRVPKKIAEGPNITKPENKKRNIYRRAVQRDQKQEKGPVYV</sequence>
<keyword evidence="7" id="KW-0594">Phospholipid biosynthesis</keyword>
<proteinExistence type="inferred from homology"/>
<evidence type="ECO:0000256" key="9">
    <source>
        <dbReference type="SAM" id="MobiDB-lite"/>
    </source>
</evidence>
<dbReference type="InterPro" id="IPR016064">
    <property type="entry name" value="NAD/diacylglycerol_kinase_sf"/>
</dbReference>
<evidence type="ECO:0000256" key="2">
    <source>
        <dbReference type="ARBA" id="ARBA00005983"/>
    </source>
</evidence>
<evidence type="ECO:0000256" key="4">
    <source>
        <dbReference type="ARBA" id="ARBA00022741"/>
    </source>
</evidence>
<keyword evidence="6" id="KW-0067">ATP-binding</keyword>
<dbReference type="NCBIfam" id="TIGR00147">
    <property type="entry name" value="YegS/Rv2252/BmrU family lipid kinase"/>
    <property type="match status" value="1"/>
</dbReference>
<dbReference type="SUPFAM" id="SSF111331">
    <property type="entry name" value="NAD kinase/diacylglycerol kinase-like"/>
    <property type="match status" value="1"/>
</dbReference>
<dbReference type="InterPro" id="IPR005218">
    <property type="entry name" value="Diacylglycerol/lipid_kinase"/>
</dbReference>
<keyword evidence="7" id="KW-0443">Lipid metabolism</keyword>
<feature type="compositionally biased region" description="Basic and acidic residues" evidence="9">
    <location>
        <begin position="323"/>
        <end position="336"/>
    </location>
</feature>
<dbReference type="InterPro" id="IPR050187">
    <property type="entry name" value="Lipid_Phosphate_FormReg"/>
</dbReference>
<organism evidence="11 12">
    <name type="scientific">Dictyobacter alpinus</name>
    <dbReference type="NCBI Taxonomy" id="2014873"/>
    <lineage>
        <taxon>Bacteria</taxon>
        <taxon>Bacillati</taxon>
        <taxon>Chloroflexota</taxon>
        <taxon>Ktedonobacteria</taxon>
        <taxon>Ktedonobacterales</taxon>
        <taxon>Dictyobacteraceae</taxon>
        <taxon>Dictyobacter</taxon>
    </lineage>
</organism>
<dbReference type="Pfam" id="PF00781">
    <property type="entry name" value="DAGK_cat"/>
    <property type="match status" value="1"/>
</dbReference>
<dbReference type="OrthoDB" id="142078at2"/>
<protein>
    <submittedName>
        <fullName evidence="11">Diacylglycerol kinase</fullName>
    </submittedName>
</protein>
<keyword evidence="4" id="KW-0547">Nucleotide-binding</keyword>
<keyword evidence="7" id="KW-0444">Lipid biosynthesis</keyword>
<dbReference type="Proteomes" id="UP000287171">
    <property type="component" value="Unassembled WGS sequence"/>
</dbReference>
<dbReference type="RefSeq" id="WP_126627547.1">
    <property type="nucleotide sequence ID" value="NZ_BIFT01000001.1"/>
</dbReference>